<evidence type="ECO:0000313" key="2">
    <source>
        <dbReference type="Proteomes" id="UP000266673"/>
    </source>
</evidence>
<comment type="caution">
    <text evidence="1">The sequence shown here is derived from an EMBL/GenBank/DDBJ whole genome shotgun (WGS) entry which is preliminary data.</text>
</comment>
<dbReference type="OrthoDB" id="60033at2759"/>
<proteinExistence type="predicted"/>
<evidence type="ECO:0000313" key="1">
    <source>
        <dbReference type="EMBL" id="RIB01421.1"/>
    </source>
</evidence>
<name>A0A397TVH6_9GLOM</name>
<dbReference type="STRING" id="44941.A0A397TVH6"/>
<gene>
    <name evidence="1" type="ORF">C2G38_2230914</name>
</gene>
<dbReference type="EMBL" id="QKWP01003138">
    <property type="protein sequence ID" value="RIB01421.1"/>
    <property type="molecule type" value="Genomic_DNA"/>
</dbReference>
<dbReference type="Proteomes" id="UP000266673">
    <property type="component" value="Unassembled WGS sequence"/>
</dbReference>
<accession>A0A397TVH6</accession>
<protein>
    <submittedName>
        <fullName evidence="1">Uncharacterized protein</fullName>
    </submittedName>
</protein>
<reference evidence="1 2" key="1">
    <citation type="submission" date="2018-06" db="EMBL/GenBank/DDBJ databases">
        <title>Comparative genomics reveals the genomic features of Rhizophagus irregularis, R. cerebriforme, R. diaphanum and Gigaspora rosea, and their symbiotic lifestyle signature.</title>
        <authorList>
            <person name="Morin E."/>
            <person name="San Clemente H."/>
            <person name="Chen E.C.H."/>
            <person name="De La Providencia I."/>
            <person name="Hainaut M."/>
            <person name="Kuo A."/>
            <person name="Kohler A."/>
            <person name="Murat C."/>
            <person name="Tang N."/>
            <person name="Roy S."/>
            <person name="Loubradou J."/>
            <person name="Henrissat B."/>
            <person name="Grigoriev I.V."/>
            <person name="Corradi N."/>
            <person name="Roux C."/>
            <person name="Martin F.M."/>
        </authorList>
    </citation>
    <scope>NUCLEOTIDE SEQUENCE [LARGE SCALE GENOMIC DNA]</scope>
    <source>
        <strain evidence="1 2">DAOM 194757</strain>
    </source>
</reference>
<organism evidence="1 2">
    <name type="scientific">Gigaspora rosea</name>
    <dbReference type="NCBI Taxonomy" id="44941"/>
    <lineage>
        <taxon>Eukaryota</taxon>
        <taxon>Fungi</taxon>
        <taxon>Fungi incertae sedis</taxon>
        <taxon>Mucoromycota</taxon>
        <taxon>Glomeromycotina</taxon>
        <taxon>Glomeromycetes</taxon>
        <taxon>Diversisporales</taxon>
        <taxon>Gigasporaceae</taxon>
        <taxon>Gigaspora</taxon>
    </lineage>
</organism>
<dbReference type="AlphaFoldDB" id="A0A397TVH6"/>
<keyword evidence="2" id="KW-1185">Reference proteome</keyword>
<sequence length="153" mass="17631">MCLHSAFLAYLYIYTDWISIYNPTLEKPLKETWPKVYKVLNSQFESVRISRKGTYFNDFCYVVQCDGYEEDIFFKHETTQNVLSARRLMNLVVGFPVMSLENVHQIITKVLSNNNADIPYVLIYFVDSKSNSGSGCSIARLIATTFDHDDKTG</sequence>